<dbReference type="SUPFAM" id="SSF52799">
    <property type="entry name" value="(Phosphotyrosine protein) phosphatases II"/>
    <property type="match status" value="2"/>
</dbReference>
<dbReference type="InterPro" id="IPR000242">
    <property type="entry name" value="PTP_cat"/>
</dbReference>
<dbReference type="eggNOG" id="KOG4228">
    <property type="taxonomic scope" value="Eukaryota"/>
</dbReference>
<evidence type="ECO:0000259" key="9">
    <source>
        <dbReference type="PROSITE" id="PS50056"/>
    </source>
</evidence>
<dbReference type="PROSITE" id="PS00383">
    <property type="entry name" value="TYR_PHOSPHATASE_1"/>
    <property type="match status" value="2"/>
</dbReference>
<evidence type="ECO:0000256" key="6">
    <source>
        <dbReference type="ARBA" id="ARBA00058215"/>
    </source>
</evidence>
<keyword evidence="3" id="KW-0378">Hydrolase</keyword>
<dbReference type="FunFam" id="3.90.190.10:FF:000102">
    <property type="entry name" value="Receptor-type tyrosine-protein phosphatase"/>
    <property type="match status" value="1"/>
</dbReference>
<evidence type="ECO:0000256" key="7">
    <source>
        <dbReference type="ARBA" id="ARBA00072470"/>
    </source>
</evidence>
<dbReference type="SMART" id="SM00194">
    <property type="entry name" value="PTPc"/>
    <property type="match status" value="2"/>
</dbReference>
<dbReference type="Pfam" id="PF00102">
    <property type="entry name" value="Y_phosphatase"/>
    <property type="match status" value="2"/>
</dbReference>
<feature type="domain" description="Tyrosine-protein phosphatase" evidence="8">
    <location>
        <begin position="246"/>
        <end position="509"/>
    </location>
</feature>
<dbReference type="GeneTree" id="ENSGT00940000154814"/>
<dbReference type="SMART" id="SM00404">
    <property type="entry name" value="PTPc_motif"/>
    <property type="match status" value="2"/>
</dbReference>
<dbReference type="GO" id="GO:0004725">
    <property type="term" value="F:protein tyrosine phosphatase activity"/>
    <property type="evidence" value="ECO:0007669"/>
    <property type="project" value="UniProtKB-EC"/>
</dbReference>
<keyword evidence="4" id="KW-0904">Protein phosphatase</keyword>
<evidence type="ECO:0000256" key="1">
    <source>
        <dbReference type="ARBA" id="ARBA00009580"/>
    </source>
</evidence>
<feature type="domain" description="Tyrosine specific protein phosphatases" evidence="9">
    <location>
        <begin position="422"/>
        <end position="500"/>
    </location>
</feature>
<comment type="similarity">
    <text evidence="1">Belongs to the protein-tyrosine phosphatase family.</text>
</comment>
<dbReference type="CDD" id="cd00047">
    <property type="entry name" value="PTPc"/>
    <property type="match status" value="2"/>
</dbReference>
<feature type="domain" description="Tyrosine-protein phosphatase" evidence="8">
    <location>
        <begin position="1"/>
        <end position="213"/>
    </location>
</feature>
<dbReference type="InterPro" id="IPR029021">
    <property type="entry name" value="Prot-tyrosine_phosphatase-like"/>
</dbReference>
<reference evidence="11" key="1">
    <citation type="submission" date="2003-08" db="EMBL/GenBank/DDBJ databases">
        <authorList>
            <person name="Birren B."/>
            <person name="Nusbaum C."/>
            <person name="Abebe A."/>
            <person name="Abouelleil A."/>
            <person name="Adekoya E."/>
            <person name="Ait-zahra M."/>
            <person name="Allen N."/>
            <person name="Allen T."/>
            <person name="An P."/>
            <person name="Anderson M."/>
            <person name="Anderson S."/>
            <person name="Arachchi H."/>
            <person name="Armbruster J."/>
            <person name="Bachantsang P."/>
            <person name="Baldwin J."/>
            <person name="Barry A."/>
            <person name="Bayul T."/>
            <person name="Blitshsteyn B."/>
            <person name="Bloom T."/>
            <person name="Blye J."/>
            <person name="Boguslavskiy L."/>
            <person name="Borowsky M."/>
            <person name="Boukhgalter B."/>
            <person name="Brunache A."/>
            <person name="Butler J."/>
            <person name="Calixte N."/>
            <person name="Calvo S."/>
            <person name="Camarata J."/>
            <person name="Campo K."/>
            <person name="Chang J."/>
            <person name="Cheshatsang Y."/>
            <person name="Citroen M."/>
            <person name="Collymore A."/>
            <person name="Considine T."/>
            <person name="Cook A."/>
            <person name="Cooke P."/>
            <person name="Corum B."/>
            <person name="Cuomo C."/>
            <person name="David R."/>
            <person name="Dawoe T."/>
            <person name="Degray S."/>
            <person name="Dodge S."/>
            <person name="Dooley K."/>
            <person name="Dorje P."/>
            <person name="Dorjee K."/>
            <person name="Dorris L."/>
            <person name="Duffey N."/>
            <person name="Dupes A."/>
            <person name="Elkins T."/>
            <person name="Engels R."/>
            <person name="Erickson J."/>
            <person name="Farina A."/>
            <person name="Faro S."/>
            <person name="Ferreira P."/>
            <person name="Fischer H."/>
            <person name="Fitzgerald M."/>
            <person name="Foley K."/>
            <person name="Gage D."/>
            <person name="Galagan J."/>
            <person name="Gearin G."/>
            <person name="Gnerre S."/>
            <person name="Gnirke A."/>
            <person name="Goyette A."/>
            <person name="Graham J."/>
            <person name="Grandbois E."/>
            <person name="Gyaltsen K."/>
            <person name="Hafez N."/>
            <person name="Hagopian D."/>
            <person name="Hagos B."/>
            <person name="Hall J."/>
            <person name="Hatcher B."/>
            <person name="Heller A."/>
            <person name="Higgins H."/>
            <person name="Honan T."/>
            <person name="Horn A."/>
            <person name="Houde N."/>
            <person name="Hughes L."/>
            <person name="Hulme W."/>
            <person name="Husby E."/>
            <person name="Iliev I."/>
            <person name="Jaffe D."/>
            <person name="Jones C."/>
            <person name="Kamal M."/>
            <person name="Kamat A."/>
            <person name="Kamvysselis M."/>
            <person name="Karlsson E."/>
            <person name="Kells C."/>
            <person name="Kieu A."/>
            <person name="Kisner P."/>
            <person name="Kodira C."/>
            <person name="Kulbokas E."/>
            <person name="Labutti K."/>
            <person name="Lama D."/>
            <person name="Landers T."/>
            <person name="Leger J."/>
            <person name="Levine S."/>
            <person name="Lewis D."/>
            <person name="Lewis T."/>
            <person name="Lindblad-toh K."/>
            <person name="Liu X."/>
            <person name="Lokyitsang T."/>
            <person name="Lokyitsang Y."/>
            <person name="Lucien O."/>
            <person name="Lui A."/>
            <person name="Ma L.J."/>
            <person name="Mabbitt R."/>
            <person name="Macdonald J."/>
            <person name="Maclean C."/>
            <person name="Major J."/>
            <person name="Manning J."/>
            <person name="Marabella R."/>
            <person name="Maru K."/>
            <person name="Matthews C."/>
            <person name="Mauceli E."/>
            <person name="Mccarthy M."/>
            <person name="Mcdonough S."/>
            <person name="Mcghee T."/>
            <person name="Meldrim J."/>
            <person name="Meneus L."/>
            <person name="Mesirov J."/>
            <person name="Mihalev A."/>
            <person name="Mihova T."/>
            <person name="Mikkelsen T."/>
            <person name="Mlenga V."/>
            <person name="Moru K."/>
            <person name="Mozes J."/>
            <person name="Mulrain L."/>
            <person name="Munson G."/>
            <person name="Naylor J."/>
            <person name="Newes C."/>
            <person name="Nguyen C."/>
            <person name="Nguyen N."/>
            <person name="Nguyen T."/>
            <person name="Nicol R."/>
            <person name="Nielsen C."/>
            <person name="Nizzari M."/>
            <person name="Norbu C."/>
            <person name="Norbu N."/>
            <person name="O'donnell P."/>
            <person name="Okoawo O."/>
            <person name="O'leary S."/>
            <person name="Omotosho B."/>
            <person name="O'neill K."/>
            <person name="Osman S."/>
            <person name="Parker S."/>
            <person name="Perrin D."/>
            <person name="Phunkhang P."/>
            <person name="Piqani B."/>
            <person name="Purcell S."/>
            <person name="Rachupka T."/>
            <person name="Ramasamy U."/>
            <person name="Rameau R."/>
            <person name="Ray V."/>
            <person name="Raymond C."/>
            <person name="Retta R."/>
            <person name="Richardson S."/>
            <person name="Rise C."/>
            <person name="Rodriguez J."/>
            <person name="Rogers J."/>
            <person name="Rogov P."/>
            <person name="Rutman M."/>
            <person name="Schupbach R."/>
            <person name="Seaman C."/>
            <person name="Settipalli S."/>
            <person name="Sharpe T."/>
            <person name="Sheridan J."/>
            <person name="Sherpa N."/>
            <person name="Shi J."/>
            <person name="Smirnov S."/>
            <person name="Smith C."/>
            <person name="Sougnez C."/>
            <person name="Spencer B."/>
            <person name="Stalker J."/>
            <person name="Stange-thomann N."/>
            <person name="Stavropoulos S."/>
            <person name="Stetson K."/>
            <person name="Stone C."/>
            <person name="Stone S."/>
            <person name="Stubbs M."/>
            <person name="Talamas J."/>
            <person name="Tchuinga P."/>
            <person name="Tenzing P."/>
            <person name="Tesfaye S."/>
            <person name="Theodore J."/>
            <person name="Thoulutsang Y."/>
            <person name="Topham K."/>
            <person name="Towey S."/>
            <person name="Tsamla T."/>
            <person name="Tsomo N."/>
            <person name="Vallee D."/>
            <person name="Vassiliev H."/>
            <person name="Venkataraman V."/>
            <person name="Vinson J."/>
            <person name="Vo A."/>
            <person name="Wade C."/>
            <person name="Wang S."/>
            <person name="Wangchuk T."/>
            <person name="Wangdi T."/>
            <person name="Whittaker C."/>
            <person name="Wilkinson J."/>
            <person name="Wu Y."/>
            <person name="Wyman D."/>
            <person name="Yadav S."/>
            <person name="Yang S."/>
            <person name="Yang X."/>
            <person name="Yeager S."/>
            <person name="Yee E."/>
            <person name="Young G."/>
            <person name="Zainoun J."/>
            <person name="Zembeck L."/>
            <person name="Zimmer A."/>
            <person name="Zody M."/>
            <person name="Lander E."/>
        </authorList>
    </citation>
    <scope>NUCLEOTIDE SEQUENCE [LARGE SCALE GENOMIC DNA]</scope>
</reference>
<dbReference type="HOGENOM" id="CLU_001645_8_0_1"/>
<evidence type="ECO:0000256" key="3">
    <source>
        <dbReference type="ARBA" id="ARBA00022801"/>
    </source>
</evidence>
<dbReference type="STRING" id="51511.ENSCSAVP00000004978"/>
<dbReference type="Proteomes" id="UP000007875">
    <property type="component" value="Unassembled WGS sequence"/>
</dbReference>
<comment type="function">
    <text evidence="6">Tyrosine-protein phosphatase targeted to sites of actin polymerization in response of varied extracellular stimuli. Has tyrosine phosphatase activity towards various tyrosyl phosphorylated substrates.</text>
</comment>
<name>H2YI29_CIOSA</name>
<evidence type="ECO:0000313" key="11">
    <source>
        <dbReference type="Proteomes" id="UP000007875"/>
    </source>
</evidence>
<dbReference type="InterPro" id="IPR050348">
    <property type="entry name" value="Protein-Tyr_Phosphatase"/>
</dbReference>
<dbReference type="AlphaFoldDB" id="H2YI29"/>
<dbReference type="Ensembl" id="ENSCSAVT00000005048.1">
    <property type="protein sequence ID" value="ENSCSAVP00000004978.1"/>
    <property type="gene ID" value="ENSCSAVG00000002965.1"/>
</dbReference>
<evidence type="ECO:0000313" key="10">
    <source>
        <dbReference type="Ensembl" id="ENSCSAVP00000004978.1"/>
    </source>
</evidence>
<dbReference type="OMA" id="RCTIANM"/>
<dbReference type="InParanoid" id="H2YI29"/>
<dbReference type="EC" id="3.1.3.48" evidence="2"/>
<dbReference type="PANTHER" id="PTHR19134:SF562">
    <property type="entry name" value="PROTEIN-TYROSINE-PHOSPHATASE"/>
    <property type="match status" value="1"/>
</dbReference>
<feature type="domain" description="Tyrosine specific protein phosphatases" evidence="9">
    <location>
        <begin position="126"/>
        <end position="204"/>
    </location>
</feature>
<dbReference type="Gene3D" id="3.90.190.10">
    <property type="entry name" value="Protein tyrosine phosphatase superfamily"/>
    <property type="match status" value="2"/>
</dbReference>
<dbReference type="PRINTS" id="PR00700">
    <property type="entry name" value="PRTYPHPHTASE"/>
</dbReference>
<reference evidence="10" key="3">
    <citation type="submission" date="2025-09" db="UniProtKB">
        <authorList>
            <consortium name="Ensembl"/>
        </authorList>
    </citation>
    <scope>IDENTIFICATION</scope>
</reference>
<keyword evidence="11" id="KW-1185">Reference proteome</keyword>
<protein>
    <recommendedName>
        <fullName evidence="7">Tyrosine-protein phosphatase non-receptor type 20</fullName>
        <ecNumber evidence="2">3.1.3.48</ecNumber>
    </recommendedName>
</protein>
<dbReference type="PANTHER" id="PTHR19134">
    <property type="entry name" value="RECEPTOR-TYPE TYROSINE-PROTEIN PHOSPHATASE"/>
    <property type="match status" value="1"/>
</dbReference>
<evidence type="ECO:0000256" key="4">
    <source>
        <dbReference type="ARBA" id="ARBA00022912"/>
    </source>
</evidence>
<dbReference type="InterPro" id="IPR000387">
    <property type="entry name" value="Tyr_Pase_dom"/>
</dbReference>
<organism evidence="10 11">
    <name type="scientific">Ciona savignyi</name>
    <name type="common">Pacific transparent sea squirt</name>
    <dbReference type="NCBI Taxonomy" id="51511"/>
    <lineage>
        <taxon>Eukaryota</taxon>
        <taxon>Metazoa</taxon>
        <taxon>Chordata</taxon>
        <taxon>Tunicata</taxon>
        <taxon>Ascidiacea</taxon>
        <taxon>Phlebobranchia</taxon>
        <taxon>Cionidae</taxon>
        <taxon>Ciona</taxon>
    </lineage>
</organism>
<comment type="catalytic activity">
    <reaction evidence="5">
        <text>O-phospho-L-tyrosyl-[protein] + H2O = L-tyrosyl-[protein] + phosphate</text>
        <dbReference type="Rhea" id="RHEA:10684"/>
        <dbReference type="Rhea" id="RHEA-COMP:10136"/>
        <dbReference type="Rhea" id="RHEA-COMP:20101"/>
        <dbReference type="ChEBI" id="CHEBI:15377"/>
        <dbReference type="ChEBI" id="CHEBI:43474"/>
        <dbReference type="ChEBI" id="CHEBI:46858"/>
        <dbReference type="ChEBI" id="CHEBI:61978"/>
        <dbReference type="EC" id="3.1.3.48"/>
    </reaction>
</comment>
<evidence type="ECO:0000256" key="2">
    <source>
        <dbReference type="ARBA" id="ARBA00013064"/>
    </source>
</evidence>
<dbReference type="PROSITE" id="PS50055">
    <property type="entry name" value="TYR_PHOSPHATASE_PTP"/>
    <property type="match status" value="2"/>
</dbReference>
<accession>H2YI29</accession>
<evidence type="ECO:0000256" key="5">
    <source>
        <dbReference type="ARBA" id="ARBA00051722"/>
    </source>
</evidence>
<dbReference type="InterPro" id="IPR016130">
    <property type="entry name" value="Tyr_Pase_AS"/>
</dbReference>
<proteinExistence type="inferred from homology"/>
<reference evidence="10" key="2">
    <citation type="submission" date="2025-08" db="UniProtKB">
        <authorList>
            <consortium name="Ensembl"/>
        </authorList>
    </citation>
    <scope>IDENTIFICATION</scope>
</reference>
<sequence length="518" mass="59763">SDYINANFIDGYSQLRKFIATQGPLTRTSEDFWRMVWEQESLIIVMLANVMEGGKEKCAKYWPEVGKSCSYGGYNVETVEKKNYGSYILRSIHMEESGNEYASVLKKIQHFQYIRWPDHGVPLITSSLIRMHNKVNAEYEDLVKDKAFPIIVHCSAGAGRTGAYIGFDILHDEMQSKNQVNVYTAVLNMRKQRMDMVQNMKQYVLLHKLLSECHALGSTAFKPNELNKRIAQHTIPSTPGPPVSWMRHNFYKVLSGKSHVLPTTLGEMPENKKKNRYKNILPYDSTRVVLRKSAEQSDYINANFIDGYSQLRKFIATQGPLTRTSEDFWRMVWEQESLIIVMLANVMEGGKAKCAKYWPEVGKSCTYGGYNVETVEEKNYGFYILRSIHMEESGNEYASVLRKIQHFQYIRWPDHGVPLITSSLIRMHNKVIADYEDLVKDKAFPIIVHCSDGAGRSGVFCTLNNLIQRLRAEDEIDVFRTVKDLRDMRPQMVRSFDNYMTCYKGLAEFRSSFDTYAN</sequence>
<dbReference type="InterPro" id="IPR003595">
    <property type="entry name" value="Tyr_Pase_cat"/>
</dbReference>
<dbReference type="PROSITE" id="PS50056">
    <property type="entry name" value="TYR_PHOSPHATASE_2"/>
    <property type="match status" value="2"/>
</dbReference>
<evidence type="ECO:0000259" key="8">
    <source>
        <dbReference type="PROSITE" id="PS50055"/>
    </source>
</evidence>